<protein>
    <submittedName>
        <fullName evidence="1">Uncharacterized protein</fullName>
    </submittedName>
</protein>
<evidence type="ECO:0000313" key="2">
    <source>
        <dbReference type="Proteomes" id="UP001283361"/>
    </source>
</evidence>
<feature type="non-terminal residue" evidence="1">
    <location>
        <position position="1"/>
    </location>
</feature>
<reference evidence="1" key="1">
    <citation type="journal article" date="2023" name="G3 (Bethesda)">
        <title>A reference genome for the long-term kleptoplast-retaining sea slug Elysia crispata morphotype clarki.</title>
        <authorList>
            <person name="Eastman K.E."/>
            <person name="Pendleton A.L."/>
            <person name="Shaikh M.A."/>
            <person name="Suttiyut T."/>
            <person name="Ogas R."/>
            <person name="Tomko P."/>
            <person name="Gavelis G."/>
            <person name="Widhalm J.R."/>
            <person name="Wisecaver J.H."/>
        </authorList>
    </citation>
    <scope>NUCLEOTIDE SEQUENCE</scope>
    <source>
        <strain evidence="1">ECLA1</strain>
    </source>
</reference>
<dbReference type="Proteomes" id="UP001283361">
    <property type="component" value="Unassembled WGS sequence"/>
</dbReference>
<keyword evidence="2" id="KW-1185">Reference proteome</keyword>
<accession>A0AAE0ZQT4</accession>
<dbReference type="AlphaFoldDB" id="A0AAE0ZQT4"/>
<proteinExistence type="predicted"/>
<sequence>SNSERFPGKLFGLFGMLSCRNEARCYCQPLAVLSFETLSENFRD</sequence>
<evidence type="ECO:0000313" key="1">
    <source>
        <dbReference type="EMBL" id="KAK3772932.1"/>
    </source>
</evidence>
<organism evidence="1 2">
    <name type="scientific">Elysia crispata</name>
    <name type="common">lettuce slug</name>
    <dbReference type="NCBI Taxonomy" id="231223"/>
    <lineage>
        <taxon>Eukaryota</taxon>
        <taxon>Metazoa</taxon>
        <taxon>Spiralia</taxon>
        <taxon>Lophotrochozoa</taxon>
        <taxon>Mollusca</taxon>
        <taxon>Gastropoda</taxon>
        <taxon>Heterobranchia</taxon>
        <taxon>Euthyneura</taxon>
        <taxon>Panpulmonata</taxon>
        <taxon>Sacoglossa</taxon>
        <taxon>Placobranchoidea</taxon>
        <taxon>Plakobranchidae</taxon>
        <taxon>Elysia</taxon>
    </lineage>
</organism>
<gene>
    <name evidence="1" type="ORF">RRG08_004845</name>
</gene>
<name>A0AAE0ZQT4_9GAST</name>
<dbReference type="EMBL" id="JAWDGP010003584">
    <property type="protein sequence ID" value="KAK3772932.1"/>
    <property type="molecule type" value="Genomic_DNA"/>
</dbReference>
<comment type="caution">
    <text evidence="1">The sequence shown here is derived from an EMBL/GenBank/DDBJ whole genome shotgun (WGS) entry which is preliminary data.</text>
</comment>